<keyword evidence="1" id="KW-0808">Transferase</keyword>
<feature type="domain" description="ACT" evidence="7">
    <location>
        <begin position="711"/>
        <end position="787"/>
    </location>
</feature>
<dbReference type="Gene3D" id="3.30.460.10">
    <property type="entry name" value="Beta Polymerase, domain 2"/>
    <property type="match status" value="1"/>
</dbReference>
<name>A0A6J7Q9I7_9ZZZZ</name>
<dbReference type="Pfam" id="PF01966">
    <property type="entry name" value="HD"/>
    <property type="match status" value="1"/>
</dbReference>
<dbReference type="InterPro" id="IPR003607">
    <property type="entry name" value="HD/PDEase_dom"/>
</dbReference>
<evidence type="ECO:0000256" key="1">
    <source>
        <dbReference type="ARBA" id="ARBA00022679"/>
    </source>
</evidence>
<dbReference type="Gene3D" id="1.10.3090.10">
    <property type="entry name" value="cca-adding enzyme, domain 2"/>
    <property type="match status" value="1"/>
</dbReference>
<dbReference type="AlphaFoldDB" id="A0A6J7Q9I7"/>
<dbReference type="GO" id="GO:0016787">
    <property type="term" value="F:hydrolase activity"/>
    <property type="evidence" value="ECO:0007669"/>
    <property type="project" value="UniProtKB-KW"/>
</dbReference>
<feature type="domain" description="HD" evidence="8">
    <location>
        <begin position="429"/>
        <end position="536"/>
    </location>
</feature>
<dbReference type="HAMAP" id="MF_00277">
    <property type="entry name" value="PII_uridylyl_transf"/>
    <property type="match status" value="1"/>
</dbReference>
<dbReference type="PANTHER" id="PTHR47320:SF1">
    <property type="entry name" value="BIFUNCTIONAL URIDYLYLTRANSFERASE_URIDYLYL-REMOVING ENZYME"/>
    <property type="match status" value="1"/>
</dbReference>
<keyword evidence="5" id="KW-0460">Magnesium</keyword>
<dbReference type="SUPFAM" id="SSF81593">
    <property type="entry name" value="Nucleotidyltransferase substrate binding subunit/domain"/>
    <property type="match status" value="1"/>
</dbReference>
<accession>A0A6J7Q9I7</accession>
<proteinExistence type="inferred from homology"/>
<dbReference type="GO" id="GO:0008773">
    <property type="term" value="F:[protein-PII] uridylyltransferase activity"/>
    <property type="evidence" value="ECO:0007669"/>
    <property type="project" value="InterPro"/>
</dbReference>
<dbReference type="InterPro" id="IPR010043">
    <property type="entry name" value="UTase/UR"/>
</dbReference>
<dbReference type="SMART" id="SM00471">
    <property type="entry name" value="HDc"/>
    <property type="match status" value="1"/>
</dbReference>
<organism evidence="9">
    <name type="scientific">freshwater metagenome</name>
    <dbReference type="NCBI Taxonomy" id="449393"/>
    <lineage>
        <taxon>unclassified sequences</taxon>
        <taxon>metagenomes</taxon>
        <taxon>ecological metagenomes</taxon>
    </lineage>
</organism>
<dbReference type="PANTHER" id="PTHR47320">
    <property type="entry name" value="BIFUNCTIONAL URIDYLYLTRANSFERASE/URIDYLYL-REMOVING ENZYME"/>
    <property type="match status" value="1"/>
</dbReference>
<dbReference type="CDD" id="cd00077">
    <property type="entry name" value="HDc"/>
    <property type="match status" value="1"/>
</dbReference>
<dbReference type="EMBL" id="CAFBOZ010000173">
    <property type="protein sequence ID" value="CAB5010944.1"/>
    <property type="molecule type" value="Genomic_DNA"/>
</dbReference>
<dbReference type="InterPro" id="IPR045865">
    <property type="entry name" value="ACT-like_dom_sf"/>
</dbReference>
<dbReference type="InterPro" id="IPR002912">
    <property type="entry name" value="ACT_dom"/>
</dbReference>
<dbReference type="NCBIfam" id="NF002895">
    <property type="entry name" value="PRK03381.1"/>
    <property type="match status" value="1"/>
</dbReference>
<evidence type="ECO:0000256" key="6">
    <source>
        <dbReference type="ARBA" id="ARBA00023268"/>
    </source>
</evidence>
<dbReference type="InterPro" id="IPR043519">
    <property type="entry name" value="NT_sf"/>
</dbReference>
<protein>
    <submittedName>
        <fullName evidence="9">Unannotated protein</fullName>
    </submittedName>
</protein>
<dbReference type="InterPro" id="IPR013546">
    <property type="entry name" value="PII_UdlTrfase/GS_AdlTrfase"/>
</dbReference>
<dbReference type="PROSITE" id="PS51831">
    <property type="entry name" value="HD"/>
    <property type="match status" value="1"/>
</dbReference>
<dbReference type="SUPFAM" id="SSF55021">
    <property type="entry name" value="ACT-like"/>
    <property type="match status" value="2"/>
</dbReference>
<dbReference type="CDD" id="cd04899">
    <property type="entry name" value="ACT_ACR-UUR-like_2"/>
    <property type="match status" value="1"/>
</dbReference>
<keyword evidence="6" id="KW-0511">Multifunctional enzyme</keyword>
<reference evidence="9" key="1">
    <citation type="submission" date="2020-05" db="EMBL/GenBank/DDBJ databases">
        <authorList>
            <person name="Chiriac C."/>
            <person name="Salcher M."/>
            <person name="Ghai R."/>
            <person name="Kavagutti S V."/>
        </authorList>
    </citation>
    <scope>NUCLEOTIDE SEQUENCE</scope>
</reference>
<evidence type="ECO:0000256" key="3">
    <source>
        <dbReference type="ARBA" id="ARBA00022737"/>
    </source>
</evidence>
<evidence type="ECO:0000259" key="8">
    <source>
        <dbReference type="PROSITE" id="PS51831"/>
    </source>
</evidence>
<dbReference type="PROSITE" id="PS51671">
    <property type="entry name" value="ACT"/>
    <property type="match status" value="2"/>
</dbReference>
<dbReference type="InterPro" id="IPR006674">
    <property type="entry name" value="HD_domain"/>
</dbReference>
<dbReference type="CDD" id="cd04873">
    <property type="entry name" value="ACT_UUR-ACR-like"/>
    <property type="match status" value="1"/>
</dbReference>
<dbReference type="PIRSF" id="PIRSF006288">
    <property type="entry name" value="PII_uridyltransf"/>
    <property type="match status" value="1"/>
</dbReference>
<dbReference type="Pfam" id="PF08335">
    <property type="entry name" value="GlnD_UR_UTase"/>
    <property type="match status" value="2"/>
</dbReference>
<gene>
    <name evidence="9" type="ORF">UFOPK3992_01222</name>
</gene>
<evidence type="ECO:0000259" key="7">
    <source>
        <dbReference type="PROSITE" id="PS51671"/>
    </source>
</evidence>
<dbReference type="Pfam" id="PF01842">
    <property type="entry name" value="ACT"/>
    <property type="match status" value="1"/>
</dbReference>
<dbReference type="SUPFAM" id="SSF109604">
    <property type="entry name" value="HD-domain/PDEase-like"/>
    <property type="match status" value="1"/>
</dbReference>
<evidence type="ECO:0000313" key="9">
    <source>
        <dbReference type="EMBL" id="CAB5010944.1"/>
    </source>
</evidence>
<evidence type="ECO:0000256" key="5">
    <source>
        <dbReference type="ARBA" id="ARBA00022842"/>
    </source>
</evidence>
<evidence type="ECO:0000256" key="4">
    <source>
        <dbReference type="ARBA" id="ARBA00022801"/>
    </source>
</evidence>
<sequence length="787" mass="83480">MVNDAAPPPSTPSPIPVDLVHRRAEFLSSPQWAPGNESRETLCALTDTWLSALFEVAGGAASGAALVALGGYGRRELAPGSDLDLLLLHPPGAAVSALADGLWYPIWDAGIKLDHSVRSVPEARRLAATDLPVMLGLLDARTVVGDDTLAAALRSSVLADWRSLARDRLPALRALSESRADRAGDLAHLLEPDLKESHGGLRDIVVLRAVAASWLADIPHATLLEPHRVLLDVRDALHRVNGRGSDRLVVDDQAAVAAMLGASNDQEMLREVARAGRAVAYAADLTWSRVERVARPKSSVRRLAGRGSTPGRVPLAEGVVAHEGEVVLALEAHPEHDPVLVLRAAAAAAQAGLSLSPHAVERLATECPPMPVPWPREARDSLVSLLGAGRPTLRVWEALDQHDVWSGLIPEWQVLRCAAQRNPIHMFTVDRHLVEAAIWASALTRRVRRPDLLLIGALVHDIGKARGGDHTEVGMVLVAEIAPRLGFDEADCAVLVDLVRHHLLLPEVATRRDLDDPATIEMVAAAVPDPDTLDLLAALTEADSLATGPSVWSEWKGRLIDTLVERVHSLARGGATLPTPALTDEQRALARGSGLEVLLEADGPATRITVLSPDRVGLLAATAGVLSLHRLGVRSAQTETLGDRVVSVWTVLPTYGDVPAADRVRDDLRRALEGSLDLAELLGRRDSDQRSVPAAAPDVLVVPGASARASVLEVRAHDAPGLLYRVASTISAAGVDITAALVSTLGSEVVDVFYVQSPEGGLLALDVAVDLRRAVLDALTSSRAPAG</sequence>
<keyword evidence="3" id="KW-0677">Repeat</keyword>
<keyword evidence="4" id="KW-0378">Hydrolase</keyword>
<evidence type="ECO:0000256" key="2">
    <source>
        <dbReference type="ARBA" id="ARBA00022695"/>
    </source>
</evidence>
<dbReference type="SUPFAM" id="SSF81301">
    <property type="entry name" value="Nucleotidyltransferase"/>
    <property type="match status" value="1"/>
</dbReference>
<dbReference type="NCBIfam" id="TIGR01693">
    <property type="entry name" value="UTase_glnD"/>
    <property type="match status" value="1"/>
</dbReference>
<feature type="domain" description="ACT" evidence="7">
    <location>
        <begin position="607"/>
        <end position="684"/>
    </location>
</feature>
<keyword evidence="2" id="KW-0548">Nucleotidyltransferase</keyword>